<organism evidence="1 2">
    <name type="scientific">Muribaculum caecicola</name>
    <dbReference type="NCBI Taxonomy" id="3038144"/>
    <lineage>
        <taxon>Bacteria</taxon>
        <taxon>Pseudomonadati</taxon>
        <taxon>Bacteroidota</taxon>
        <taxon>Bacteroidia</taxon>
        <taxon>Bacteroidales</taxon>
        <taxon>Muribaculaceae</taxon>
        <taxon>Muribaculum</taxon>
    </lineage>
</organism>
<evidence type="ECO:0000313" key="1">
    <source>
        <dbReference type="EMBL" id="THG48715.1"/>
    </source>
</evidence>
<proteinExistence type="predicted"/>
<keyword evidence="2" id="KW-1185">Reference proteome</keyword>
<dbReference type="Proteomes" id="UP000305401">
    <property type="component" value="Unassembled WGS sequence"/>
</dbReference>
<protein>
    <submittedName>
        <fullName evidence="1">Uncharacterized protein</fullName>
    </submittedName>
</protein>
<gene>
    <name evidence="1" type="ORF">E5990_07215</name>
</gene>
<dbReference type="EMBL" id="SSTG01000084">
    <property type="protein sequence ID" value="THG48715.1"/>
    <property type="molecule type" value="Genomic_DNA"/>
</dbReference>
<accession>A0AC61S5L1</accession>
<evidence type="ECO:0000313" key="2">
    <source>
        <dbReference type="Proteomes" id="UP000305401"/>
    </source>
</evidence>
<sequence length="153" mass="17599">MSKRLKNMYSTVDKLKASVLVVAMVLFMACSHSLWDDLPQPISMFITTYYPNSSISSFDETDNGYKVVVKSGPTMYFDSDYKWTEVNGNGVPLPSIFIYNELPRIYDFLLERDEAAGVFKVENNPRSVILTLADRAWEYIKENGQIRPYIIDK</sequence>
<comment type="caution">
    <text evidence="1">The sequence shown here is derived from an EMBL/GenBank/DDBJ whole genome shotgun (WGS) entry which is preliminary data.</text>
</comment>
<reference evidence="1" key="1">
    <citation type="submission" date="2019-04" db="EMBL/GenBank/DDBJ databases">
        <title>Microbes associate with the intestines of laboratory mice.</title>
        <authorList>
            <person name="Navarre W."/>
            <person name="Wong E."/>
            <person name="Huang K.C."/>
            <person name="Tropini C."/>
            <person name="Ng K."/>
            <person name="Yu B."/>
        </authorList>
    </citation>
    <scope>NUCLEOTIDE SEQUENCE</scope>
    <source>
        <strain evidence="1">NM86_A22</strain>
    </source>
</reference>
<name>A0AC61S5L1_9BACT</name>